<dbReference type="AlphaFoldDB" id="A0A1F6UVU5"/>
<reference evidence="2 3" key="1">
    <citation type="journal article" date="2016" name="Nat. Commun.">
        <title>Thousands of microbial genomes shed light on interconnected biogeochemical processes in an aquifer system.</title>
        <authorList>
            <person name="Anantharaman K."/>
            <person name="Brown C.T."/>
            <person name="Hug L.A."/>
            <person name="Sharon I."/>
            <person name="Castelle C.J."/>
            <person name="Probst A.J."/>
            <person name="Thomas B.C."/>
            <person name="Singh A."/>
            <person name="Wilkins M.J."/>
            <person name="Karaoz U."/>
            <person name="Brodie E.L."/>
            <person name="Williams K.H."/>
            <person name="Hubbard S.S."/>
            <person name="Banfield J.F."/>
        </authorList>
    </citation>
    <scope>NUCLEOTIDE SEQUENCE [LARGE SCALE GENOMIC DNA]</scope>
</reference>
<dbReference type="Proteomes" id="UP000182253">
    <property type="component" value="Unassembled WGS sequence"/>
</dbReference>
<evidence type="ECO:0000256" key="1">
    <source>
        <dbReference type="SAM" id="Coils"/>
    </source>
</evidence>
<organism evidence="2 3">
    <name type="scientific">Candidatus Nomurabacteria bacterium RIFCSPHIGHO2_01_FULL_39_9</name>
    <dbReference type="NCBI Taxonomy" id="1801735"/>
    <lineage>
        <taxon>Bacteria</taxon>
        <taxon>Candidatus Nomuraibacteriota</taxon>
    </lineage>
</organism>
<feature type="coiled-coil region" evidence="1">
    <location>
        <begin position="40"/>
        <end position="92"/>
    </location>
</feature>
<evidence type="ECO:0000313" key="2">
    <source>
        <dbReference type="EMBL" id="OGI61525.1"/>
    </source>
</evidence>
<protein>
    <submittedName>
        <fullName evidence="2">Uncharacterized protein</fullName>
    </submittedName>
</protein>
<sequence>MSQENNKEITNSELLESMNRGFSNIEKKIEKEIGGVKIDLGQVKTDLEQVKTDLRAFKQETRDSFSELNEKLDLVIEDVAKHSEQIEILEEKVRV</sequence>
<proteinExistence type="predicted"/>
<evidence type="ECO:0000313" key="3">
    <source>
        <dbReference type="Proteomes" id="UP000182253"/>
    </source>
</evidence>
<keyword evidence="1" id="KW-0175">Coiled coil</keyword>
<name>A0A1F6UVU5_9BACT</name>
<accession>A0A1F6UVU5</accession>
<dbReference type="EMBL" id="MFTL01000015">
    <property type="protein sequence ID" value="OGI61525.1"/>
    <property type="molecule type" value="Genomic_DNA"/>
</dbReference>
<dbReference type="STRING" id="1801735.A2645_02120"/>
<gene>
    <name evidence="2" type="ORF">A2645_02120</name>
</gene>
<dbReference type="Gene3D" id="1.20.58.130">
    <property type="match status" value="1"/>
</dbReference>
<comment type="caution">
    <text evidence="2">The sequence shown here is derived from an EMBL/GenBank/DDBJ whole genome shotgun (WGS) entry which is preliminary data.</text>
</comment>